<evidence type="ECO:0000256" key="5">
    <source>
        <dbReference type="ARBA" id="ARBA00023065"/>
    </source>
</evidence>
<comment type="caution">
    <text evidence="11">The sequence shown here is derived from an EMBL/GenBank/DDBJ whole genome shotgun (WGS) entry which is preliminary data.</text>
</comment>
<keyword evidence="6 9" id="KW-0472">Membrane</keyword>
<dbReference type="GO" id="GO:0022841">
    <property type="term" value="F:potassium ion leak channel activity"/>
    <property type="evidence" value="ECO:0007669"/>
    <property type="project" value="TreeGrafter"/>
</dbReference>
<dbReference type="Proteomes" id="UP000036403">
    <property type="component" value="Unassembled WGS sequence"/>
</dbReference>
<evidence type="ECO:0000256" key="6">
    <source>
        <dbReference type="ARBA" id="ARBA00023136"/>
    </source>
</evidence>
<keyword evidence="4 9" id="KW-1133">Transmembrane helix</keyword>
<dbReference type="InterPro" id="IPR003280">
    <property type="entry name" value="2pore_dom_K_chnl"/>
</dbReference>
<organism evidence="11 12">
    <name type="scientific">Lasius niger</name>
    <name type="common">Black garden ant</name>
    <dbReference type="NCBI Taxonomy" id="67767"/>
    <lineage>
        <taxon>Eukaryota</taxon>
        <taxon>Metazoa</taxon>
        <taxon>Ecdysozoa</taxon>
        <taxon>Arthropoda</taxon>
        <taxon>Hexapoda</taxon>
        <taxon>Insecta</taxon>
        <taxon>Pterygota</taxon>
        <taxon>Neoptera</taxon>
        <taxon>Endopterygota</taxon>
        <taxon>Hymenoptera</taxon>
        <taxon>Apocrita</taxon>
        <taxon>Aculeata</taxon>
        <taxon>Formicoidea</taxon>
        <taxon>Formicidae</taxon>
        <taxon>Formicinae</taxon>
        <taxon>Lasius</taxon>
        <taxon>Lasius</taxon>
    </lineage>
</organism>
<keyword evidence="2" id="KW-0813">Transport</keyword>
<comment type="subcellular location">
    <subcellularLocation>
        <location evidence="1">Membrane</location>
        <topology evidence="1">Multi-pass membrane protein</topology>
    </subcellularLocation>
</comment>
<dbReference type="SUPFAM" id="SSF81324">
    <property type="entry name" value="Voltage-gated potassium channels"/>
    <property type="match status" value="1"/>
</dbReference>
<feature type="region of interest" description="Disordered" evidence="8">
    <location>
        <begin position="216"/>
        <end position="236"/>
    </location>
</feature>
<evidence type="ECO:0000256" key="4">
    <source>
        <dbReference type="ARBA" id="ARBA00022989"/>
    </source>
</evidence>
<dbReference type="GO" id="GO:0005886">
    <property type="term" value="C:plasma membrane"/>
    <property type="evidence" value="ECO:0007669"/>
    <property type="project" value="TreeGrafter"/>
</dbReference>
<protein>
    <submittedName>
        <fullName evidence="11">T family of potassium channels protein 18</fullName>
    </submittedName>
</protein>
<dbReference type="GO" id="GO:0015271">
    <property type="term" value="F:outward rectifier potassium channel activity"/>
    <property type="evidence" value="ECO:0007669"/>
    <property type="project" value="TreeGrafter"/>
</dbReference>
<gene>
    <name evidence="11" type="ORF">RF55_13306</name>
</gene>
<dbReference type="PANTHER" id="PTHR11003">
    <property type="entry name" value="POTASSIUM CHANNEL, SUBFAMILY K"/>
    <property type="match status" value="1"/>
</dbReference>
<evidence type="ECO:0000256" key="2">
    <source>
        <dbReference type="ARBA" id="ARBA00022448"/>
    </source>
</evidence>
<accession>A0A0J7KAH2</accession>
<dbReference type="EMBL" id="LBMM01010511">
    <property type="protein sequence ID" value="KMQ87418.1"/>
    <property type="molecule type" value="Genomic_DNA"/>
</dbReference>
<evidence type="ECO:0000256" key="7">
    <source>
        <dbReference type="ARBA" id="ARBA00023303"/>
    </source>
</evidence>
<keyword evidence="12" id="KW-1185">Reference proteome</keyword>
<dbReference type="PANTHER" id="PTHR11003:SF335">
    <property type="entry name" value="POTASSIUM CHANNEL DOMAIN-CONTAINING PROTEIN"/>
    <property type="match status" value="1"/>
</dbReference>
<dbReference type="GO" id="GO:0030322">
    <property type="term" value="P:stabilization of membrane potential"/>
    <property type="evidence" value="ECO:0007669"/>
    <property type="project" value="TreeGrafter"/>
</dbReference>
<name>A0A0J7KAH2_LASNI</name>
<keyword evidence="3 9" id="KW-0812">Transmembrane</keyword>
<dbReference type="AlphaFoldDB" id="A0A0J7KAH2"/>
<feature type="domain" description="Potassium channel" evidence="10">
    <location>
        <begin position="56"/>
        <end position="98"/>
    </location>
</feature>
<sequence length="236" mass="26405">MNPEEIEEIQRQQEMQQQQTVLNLDANASDTPGTPALSAFAIDDEFNLPISVAIVILLAYIFIGATLYYMWEEWGFFESFYFVFISMSTIGFGDYVPKVIISEMSEVKLNNFTFSMTPTSLFVNFEKMITLVFLSFFHGGVQMHPIYMMCSIVYLVFGLALTSMCINVVQVMLSDSFKHASQKIGASIGFEVAEDDNSVKPAPPPPVEIADVHVSMKESESGEKIAPKAKQEDVDL</sequence>
<keyword evidence="5" id="KW-0406">Ion transport</keyword>
<evidence type="ECO:0000256" key="3">
    <source>
        <dbReference type="ARBA" id="ARBA00022692"/>
    </source>
</evidence>
<reference evidence="11 12" key="1">
    <citation type="submission" date="2015-04" db="EMBL/GenBank/DDBJ databases">
        <title>Lasius niger genome sequencing.</title>
        <authorList>
            <person name="Konorov E.A."/>
            <person name="Nikitin M.A."/>
            <person name="Kirill M.V."/>
            <person name="Chang P."/>
        </authorList>
    </citation>
    <scope>NUCLEOTIDE SEQUENCE [LARGE SCALE GENOMIC DNA]</scope>
    <source>
        <tissue evidence="11">Whole</tissue>
    </source>
</reference>
<evidence type="ECO:0000259" key="10">
    <source>
        <dbReference type="Pfam" id="PF07885"/>
    </source>
</evidence>
<feature type="transmembrane region" description="Helical" evidence="9">
    <location>
        <begin position="46"/>
        <end position="68"/>
    </location>
</feature>
<feature type="transmembrane region" description="Helical" evidence="9">
    <location>
        <begin position="121"/>
        <end position="140"/>
    </location>
</feature>
<keyword evidence="7 11" id="KW-0407">Ion channel</keyword>
<dbReference type="Gene3D" id="1.10.287.70">
    <property type="match status" value="1"/>
</dbReference>
<dbReference type="Pfam" id="PF07885">
    <property type="entry name" value="Ion_trans_2"/>
    <property type="match status" value="1"/>
</dbReference>
<evidence type="ECO:0000313" key="12">
    <source>
        <dbReference type="Proteomes" id="UP000036403"/>
    </source>
</evidence>
<evidence type="ECO:0000256" key="1">
    <source>
        <dbReference type="ARBA" id="ARBA00004141"/>
    </source>
</evidence>
<dbReference type="PaxDb" id="67767-A0A0J7KAH2"/>
<proteinExistence type="predicted"/>
<feature type="transmembrane region" description="Helical" evidence="9">
    <location>
        <begin position="80"/>
        <end position="101"/>
    </location>
</feature>
<evidence type="ECO:0000256" key="8">
    <source>
        <dbReference type="SAM" id="MobiDB-lite"/>
    </source>
</evidence>
<dbReference type="STRING" id="67767.A0A0J7KAH2"/>
<feature type="transmembrane region" description="Helical" evidence="9">
    <location>
        <begin position="146"/>
        <end position="169"/>
    </location>
</feature>
<evidence type="ECO:0000313" key="11">
    <source>
        <dbReference type="EMBL" id="KMQ87418.1"/>
    </source>
</evidence>
<dbReference type="InterPro" id="IPR013099">
    <property type="entry name" value="K_chnl_dom"/>
</dbReference>
<evidence type="ECO:0000256" key="9">
    <source>
        <dbReference type="SAM" id="Phobius"/>
    </source>
</evidence>
<dbReference type="OrthoDB" id="297496at2759"/>